<feature type="region of interest" description="Disordered" evidence="1">
    <location>
        <begin position="167"/>
        <end position="235"/>
    </location>
</feature>
<sequence length="235" mass="25706">MGRPSLTDPDLTPLTASTARCAAHRPNPEGMNKLNRNVQAEPDPWSSWENAHPNLNPNYPAITRWMDKNIPAFLRNWDIPVGDLCPATHELPDLPIHPDPSPPYFRARAEEPGTAPPELFALWRETLSISLPGQTRILTAIQDPLSDEEDFLTPHLSLIHSPIHTPSNWTMTPSTQEGETMNGWNLGTSTEKSSVPTAPLPGNSGNRTSSDNSSGPTAGTPESTWTSTSLPRVET</sequence>
<name>A0A2H3EV39_ARMGA</name>
<dbReference type="Proteomes" id="UP000217790">
    <property type="component" value="Unassembled WGS sequence"/>
</dbReference>
<feature type="compositionally biased region" description="Polar residues" evidence="1">
    <location>
        <begin position="167"/>
        <end position="196"/>
    </location>
</feature>
<evidence type="ECO:0000313" key="3">
    <source>
        <dbReference type="Proteomes" id="UP000217790"/>
    </source>
</evidence>
<reference evidence="3" key="1">
    <citation type="journal article" date="2017" name="Nat. Ecol. Evol.">
        <title>Genome expansion and lineage-specific genetic innovations in the forest pathogenic fungi Armillaria.</title>
        <authorList>
            <person name="Sipos G."/>
            <person name="Prasanna A.N."/>
            <person name="Walter M.C."/>
            <person name="O'Connor E."/>
            <person name="Balint B."/>
            <person name="Krizsan K."/>
            <person name="Kiss B."/>
            <person name="Hess J."/>
            <person name="Varga T."/>
            <person name="Slot J."/>
            <person name="Riley R."/>
            <person name="Boka B."/>
            <person name="Rigling D."/>
            <person name="Barry K."/>
            <person name="Lee J."/>
            <person name="Mihaltcheva S."/>
            <person name="LaButti K."/>
            <person name="Lipzen A."/>
            <person name="Waldron R."/>
            <person name="Moloney N.M."/>
            <person name="Sperisen C."/>
            <person name="Kredics L."/>
            <person name="Vagvoelgyi C."/>
            <person name="Patrignani A."/>
            <person name="Fitzpatrick D."/>
            <person name="Nagy I."/>
            <person name="Doyle S."/>
            <person name="Anderson J.B."/>
            <person name="Grigoriev I.V."/>
            <person name="Gueldener U."/>
            <person name="Muensterkoetter M."/>
            <person name="Nagy L.G."/>
        </authorList>
    </citation>
    <scope>NUCLEOTIDE SEQUENCE [LARGE SCALE GENOMIC DNA]</scope>
    <source>
        <strain evidence="3">Ar21-2</strain>
    </source>
</reference>
<organism evidence="2 3">
    <name type="scientific">Armillaria gallica</name>
    <name type="common">Bulbous honey fungus</name>
    <name type="synonym">Armillaria bulbosa</name>
    <dbReference type="NCBI Taxonomy" id="47427"/>
    <lineage>
        <taxon>Eukaryota</taxon>
        <taxon>Fungi</taxon>
        <taxon>Dikarya</taxon>
        <taxon>Basidiomycota</taxon>
        <taxon>Agaricomycotina</taxon>
        <taxon>Agaricomycetes</taxon>
        <taxon>Agaricomycetidae</taxon>
        <taxon>Agaricales</taxon>
        <taxon>Marasmiineae</taxon>
        <taxon>Physalacriaceae</taxon>
        <taxon>Armillaria</taxon>
    </lineage>
</organism>
<dbReference type="AlphaFoldDB" id="A0A2H3EV39"/>
<dbReference type="InParanoid" id="A0A2H3EV39"/>
<keyword evidence="3" id="KW-1185">Reference proteome</keyword>
<evidence type="ECO:0000256" key="1">
    <source>
        <dbReference type="SAM" id="MobiDB-lite"/>
    </source>
</evidence>
<feature type="region of interest" description="Disordered" evidence="1">
    <location>
        <begin position="23"/>
        <end position="49"/>
    </location>
</feature>
<accession>A0A2H3EV39</accession>
<evidence type="ECO:0000313" key="2">
    <source>
        <dbReference type="EMBL" id="PBL04218.1"/>
    </source>
</evidence>
<protein>
    <submittedName>
        <fullName evidence="2">Uncharacterized protein</fullName>
    </submittedName>
</protein>
<proteinExistence type="predicted"/>
<gene>
    <name evidence="2" type="ORF">ARMGADRAFT_1022684</name>
</gene>
<dbReference type="EMBL" id="KZ293644">
    <property type="protein sequence ID" value="PBL04218.1"/>
    <property type="molecule type" value="Genomic_DNA"/>
</dbReference>
<feature type="compositionally biased region" description="Polar residues" evidence="1">
    <location>
        <begin position="203"/>
        <end position="235"/>
    </location>
</feature>